<keyword evidence="6" id="KW-1185">Reference proteome</keyword>
<dbReference type="Proteomes" id="UP001595455">
    <property type="component" value="Unassembled WGS sequence"/>
</dbReference>
<comment type="caution">
    <text evidence="4">The sequence shown here is derived from an EMBL/GenBank/DDBJ whole genome shotgun (WGS) entry which is preliminary data.</text>
</comment>
<dbReference type="AlphaFoldDB" id="A0A371YJI2"/>
<sequence>MMVFRCQAFLKKKEFNFNKMMKILMLSSFSMMPISSLFAQDIQTAMSVDELKKEMIHRSEINLYPVYNIPPEIMKGIANEVKTLNIDEWTKAYIKVGDSYFSKGMSYENSDKEKAIYNFGMAQRLYNMGRWPAILTKSREQSYKLEIKAFEAVQRLKGINLERVESKYKNYNSVAYLVKPKQYNDKLPIVISIGGLDGWKEARITQLSPLLDKGVAILSIDMPGTGQTEVKMGTDAEAVLFTLIEKVLQRNDIDQNRVVFYGGSFGGYWTTLLAARNKIKLAGVVDQSGPYSETFKPNKLGTVFEGKEYLYDSLPSLSNLIHGINGREQLLNAMQEQAIDRLVPLPLKIDSPILVIGGKHDSLVPQEDLLPLLFSEGDVREAWINPNGIHMGRERGKNIKWDDKTISKEIIFPWVLARLGLK</sequence>
<dbReference type="InterPro" id="IPR010520">
    <property type="entry name" value="FrsA-like"/>
</dbReference>
<dbReference type="RefSeq" id="WP_107010095.1">
    <property type="nucleotide sequence ID" value="NZ_JBHRSF010000092.1"/>
</dbReference>
<dbReference type="Pfam" id="PF06500">
    <property type="entry name" value="FrsA-like"/>
    <property type="match status" value="1"/>
</dbReference>
<feature type="chain" id="PRO_5016737323" evidence="2">
    <location>
        <begin position="40"/>
        <end position="422"/>
    </location>
</feature>
<dbReference type="EC" id="3.4.-.-" evidence="3"/>
<reference evidence="3" key="4">
    <citation type="submission" date="2024-09" db="EMBL/GenBank/DDBJ databases">
        <authorList>
            <person name="Sun Q."/>
            <person name="Mori K."/>
        </authorList>
    </citation>
    <scope>NUCLEOTIDE SEQUENCE</scope>
    <source>
        <strain evidence="3">KCTC 62575</strain>
    </source>
</reference>
<evidence type="ECO:0000256" key="2">
    <source>
        <dbReference type="SAM" id="SignalP"/>
    </source>
</evidence>
<dbReference type="SUPFAM" id="SSF53474">
    <property type="entry name" value="alpha/beta-Hydrolases"/>
    <property type="match status" value="1"/>
</dbReference>
<feature type="signal peptide" evidence="2">
    <location>
        <begin position="1"/>
        <end position="39"/>
    </location>
</feature>
<evidence type="ECO:0000256" key="1">
    <source>
        <dbReference type="ARBA" id="ARBA00022801"/>
    </source>
</evidence>
<keyword evidence="1 4" id="KW-0378">Hydrolase</keyword>
<dbReference type="EMBL" id="PYIX02000074">
    <property type="protein sequence ID" value="RFC81596.1"/>
    <property type="molecule type" value="Genomic_DNA"/>
</dbReference>
<evidence type="ECO:0000313" key="5">
    <source>
        <dbReference type="Proteomes" id="UP000240957"/>
    </source>
</evidence>
<dbReference type="PANTHER" id="PTHR22946">
    <property type="entry name" value="DIENELACTONE HYDROLASE DOMAIN-CONTAINING PROTEIN-RELATED"/>
    <property type="match status" value="1"/>
</dbReference>
<dbReference type="InterPro" id="IPR050261">
    <property type="entry name" value="FrsA_esterase"/>
</dbReference>
<dbReference type="EMBL" id="JBHRSF010000092">
    <property type="protein sequence ID" value="MFC2996825.1"/>
    <property type="molecule type" value="Genomic_DNA"/>
</dbReference>
<name>A0A371YJI2_9GAMM</name>
<dbReference type="InterPro" id="IPR029058">
    <property type="entry name" value="AB_hydrolase_fold"/>
</dbReference>
<evidence type="ECO:0000313" key="4">
    <source>
        <dbReference type="EMBL" id="RFC81596.1"/>
    </source>
</evidence>
<organism evidence="4 5">
    <name type="scientific">Acinetobacter sichuanensis</name>
    <dbReference type="NCBI Taxonomy" id="2136183"/>
    <lineage>
        <taxon>Bacteria</taxon>
        <taxon>Pseudomonadati</taxon>
        <taxon>Pseudomonadota</taxon>
        <taxon>Gammaproteobacteria</taxon>
        <taxon>Moraxellales</taxon>
        <taxon>Moraxellaceae</taxon>
        <taxon>Acinetobacter</taxon>
    </lineage>
</organism>
<dbReference type="GO" id="GO:0016787">
    <property type="term" value="F:hydrolase activity"/>
    <property type="evidence" value="ECO:0007669"/>
    <property type="project" value="UniProtKB-KW"/>
</dbReference>
<keyword evidence="2" id="KW-0732">Signal</keyword>
<dbReference type="Gene3D" id="3.40.50.1820">
    <property type="entry name" value="alpha/beta hydrolase"/>
    <property type="match status" value="1"/>
</dbReference>
<evidence type="ECO:0000313" key="6">
    <source>
        <dbReference type="Proteomes" id="UP001595455"/>
    </source>
</evidence>
<evidence type="ECO:0000313" key="3">
    <source>
        <dbReference type="EMBL" id="MFC2996825.1"/>
    </source>
</evidence>
<dbReference type="PANTHER" id="PTHR22946:SF12">
    <property type="entry name" value="CONIDIAL PIGMENT BIOSYNTHESIS PROTEIN AYG1 (AFU_ORTHOLOGUE AFUA_2G17550)"/>
    <property type="match status" value="1"/>
</dbReference>
<gene>
    <name evidence="3" type="ORF">ACFODO_16490</name>
    <name evidence="4" type="ORF">C9E89_020980</name>
</gene>
<reference evidence="3" key="1">
    <citation type="journal article" date="2014" name="Int. J. Syst. Evol. Microbiol.">
        <title>Complete genome of a new Firmicutes species belonging to the dominant human colonic microbiota ('Ruminococcus bicirculans') reveals two chromosomes and a selective capacity to utilize plant glucans.</title>
        <authorList>
            <consortium name="NISC Comparative Sequencing Program"/>
            <person name="Wegmann U."/>
            <person name="Louis P."/>
            <person name="Goesmann A."/>
            <person name="Henrissat B."/>
            <person name="Duncan S.H."/>
            <person name="Flint H.J."/>
        </authorList>
    </citation>
    <scope>NUCLEOTIDE SEQUENCE</scope>
    <source>
        <strain evidence="3">KCTC 62575</strain>
    </source>
</reference>
<reference evidence="6" key="3">
    <citation type="journal article" date="2019" name="Int. J. Syst. Evol. Microbiol.">
        <title>The Global Catalogue of Microorganisms (GCM) 10K type strain sequencing project: providing services to taxonomists for standard genome sequencing and annotation.</title>
        <authorList>
            <consortium name="The Broad Institute Genomics Platform"/>
            <consortium name="The Broad Institute Genome Sequencing Center for Infectious Disease"/>
            <person name="Wu L."/>
            <person name="Ma J."/>
        </authorList>
    </citation>
    <scope>NUCLEOTIDE SEQUENCE [LARGE SCALE GENOMIC DNA]</scope>
    <source>
        <strain evidence="6">KCTC 62575</strain>
    </source>
</reference>
<protein>
    <submittedName>
        <fullName evidence="3 4">Alpha/beta hydrolase</fullName>
        <ecNumber evidence="3">3.4.-.-</ecNumber>
    </submittedName>
</protein>
<dbReference type="OrthoDB" id="5590073at2"/>
<reference evidence="4 5" key="2">
    <citation type="submission" date="2018-08" db="EMBL/GenBank/DDBJ databases">
        <title>The draft genome of Acinetobacter sichuanensis strain WCHAc060041.</title>
        <authorList>
            <person name="Qin J."/>
            <person name="Feng Y."/>
            <person name="Zong Z."/>
        </authorList>
    </citation>
    <scope>NUCLEOTIDE SEQUENCE [LARGE SCALE GENOMIC DNA]</scope>
    <source>
        <strain evidence="4 5">WCHAc060041</strain>
    </source>
</reference>
<proteinExistence type="predicted"/>
<accession>A0A371YJI2</accession>
<dbReference type="Proteomes" id="UP000240957">
    <property type="component" value="Unassembled WGS sequence"/>
</dbReference>